<organism evidence="1">
    <name type="scientific">Sporolactobacillus sp. Y61</name>
    <dbReference type="NCBI Taxonomy" id="3160863"/>
    <lineage>
        <taxon>Bacteria</taxon>
        <taxon>Bacillati</taxon>
        <taxon>Bacillota</taxon>
        <taxon>Bacilli</taxon>
        <taxon>Bacillales</taxon>
        <taxon>Sporolactobacillaceae</taxon>
        <taxon>Sporolactobacillus</taxon>
    </lineage>
</organism>
<protein>
    <recommendedName>
        <fullName evidence="2">Large polyvalent protein associated domain-containing protein</fullName>
    </recommendedName>
</protein>
<name>A0AAU8ICN2_9BACL</name>
<reference evidence="1" key="1">
    <citation type="submission" date="2024-06" db="EMBL/GenBank/DDBJ databases">
        <authorList>
            <person name="Fan A."/>
            <person name="Zhang F.Y."/>
            <person name="Zhang L."/>
        </authorList>
    </citation>
    <scope>NUCLEOTIDE SEQUENCE</scope>
    <source>
        <strain evidence="1">Y61</strain>
    </source>
</reference>
<evidence type="ECO:0008006" key="2">
    <source>
        <dbReference type="Google" id="ProtNLM"/>
    </source>
</evidence>
<gene>
    <name evidence="1" type="ORF">ABNN70_10495</name>
</gene>
<accession>A0AAU8ICN2</accession>
<evidence type="ECO:0000313" key="1">
    <source>
        <dbReference type="EMBL" id="XCJ16119.1"/>
    </source>
</evidence>
<proteinExistence type="predicted"/>
<dbReference type="EMBL" id="CP159510">
    <property type="protein sequence ID" value="XCJ16119.1"/>
    <property type="molecule type" value="Genomic_DNA"/>
</dbReference>
<sequence length="301" mass="35552">MNKKEKLEYERKLKEARKKYPTVPKVDKETWLPKFHWWDEVPENLKTKTQWRKEHFKVINENEIEAIIEYHAGTKLTRYKLYEKSNTKTTRRIIIKIDDIEPTDKNLSEALYLINKSAKKSRDTKGRNYSSGNHRVVHAAKTRQQKLYDLKDAVIAKLISENRMELLGYHTQDIKHEQENEVWVGDPEGESKYNSDKMSGKLDYQFCGDYDNCDFMYGGHYEIINETVYDVNYLLLYQFGDNTFHVPVDNVGEGIKNLGEIGIIDAEQTKKYHIKFTEAVKLLENYIESHKENKLQEASEQ</sequence>
<dbReference type="AlphaFoldDB" id="A0AAU8ICN2"/>
<dbReference type="RefSeq" id="WP_129929581.1">
    <property type="nucleotide sequence ID" value="NZ_CP159510.1"/>
</dbReference>